<organism evidence="1">
    <name type="scientific">seawater metagenome</name>
    <dbReference type="NCBI Taxonomy" id="1561972"/>
    <lineage>
        <taxon>unclassified sequences</taxon>
        <taxon>metagenomes</taxon>
        <taxon>ecological metagenomes</taxon>
    </lineage>
</organism>
<dbReference type="AlphaFoldDB" id="A0A5E8CJL4"/>
<gene>
    <name evidence="1" type="ORF">CPAV1605_1232</name>
</gene>
<evidence type="ECO:0000313" key="1">
    <source>
        <dbReference type="EMBL" id="VVU95481.1"/>
    </source>
</evidence>
<sequence length="171" mass="20569">MNQYLWLEQKRIKHEIKNDLSEMIIDMGYIVNNTQYSYFSNENFSDIRNSKNKNLFIKFQSKIFNNIKIYMEISDRYPFRLPNKIQVNNEDYINLLKIPGQYLELVNVTKCLCCSSITCSNNWSVGNKLIDIINEVESIIEMKKRIVYLICCRVIKRKYLNHDIDIERYIK</sequence>
<protein>
    <submittedName>
        <fullName evidence="1">Uncharacterized protein</fullName>
    </submittedName>
</protein>
<name>A0A5E8CJL4_9ZZZZ</name>
<accession>A0A5E8CJL4</accession>
<dbReference type="EMBL" id="CABVLZ010000004">
    <property type="protein sequence ID" value="VVU95481.1"/>
    <property type="molecule type" value="Genomic_DNA"/>
</dbReference>
<reference evidence="1" key="1">
    <citation type="submission" date="2019-09" db="EMBL/GenBank/DDBJ databases">
        <authorList>
            <person name="Needham M D."/>
        </authorList>
    </citation>
    <scope>NUCLEOTIDE SEQUENCE</scope>
</reference>
<proteinExistence type="predicted"/>